<accession>A0A381ZZY1</accession>
<dbReference type="SUPFAM" id="SSF53756">
    <property type="entry name" value="UDP-Glycosyltransferase/glycogen phosphorylase"/>
    <property type="match status" value="1"/>
</dbReference>
<feature type="transmembrane region" description="Helical" evidence="1">
    <location>
        <begin position="84"/>
        <end position="104"/>
    </location>
</feature>
<proteinExistence type="predicted"/>
<protein>
    <recommendedName>
        <fullName evidence="3">Glycosyltransferase subfamily 4-like N-terminal domain-containing protein</fullName>
    </recommendedName>
</protein>
<feature type="non-terminal residue" evidence="2">
    <location>
        <position position="205"/>
    </location>
</feature>
<evidence type="ECO:0000313" key="2">
    <source>
        <dbReference type="EMBL" id="SVA94531.1"/>
    </source>
</evidence>
<keyword evidence="1" id="KW-0472">Membrane</keyword>
<keyword evidence="1" id="KW-1133">Transmembrane helix</keyword>
<sequence length="205" mass="24105">MKKENLVLISNEKINKSDSGYFCDNIDIKSTAEGFNDSFDVLMIARESKEEKFNRIILKKIITSSNILSFLINIFSTFKDKNTKYLLISITPYTFFACIFLSIFKKKIFTYLRSNGHEEYRVIFGFWGPAIYHFMYSLVTAKSTVIVCQKKLAKKNESHLVFPSQLDRRWLENHKSPMLDKPRLLYVGRMKIEKGIFSLIEMYKK</sequence>
<evidence type="ECO:0000256" key="1">
    <source>
        <dbReference type="SAM" id="Phobius"/>
    </source>
</evidence>
<name>A0A381ZZY1_9ZZZZ</name>
<evidence type="ECO:0008006" key="3">
    <source>
        <dbReference type="Google" id="ProtNLM"/>
    </source>
</evidence>
<reference evidence="2" key="1">
    <citation type="submission" date="2018-05" db="EMBL/GenBank/DDBJ databases">
        <authorList>
            <person name="Lanie J.A."/>
            <person name="Ng W.-L."/>
            <person name="Kazmierczak K.M."/>
            <person name="Andrzejewski T.M."/>
            <person name="Davidsen T.M."/>
            <person name="Wayne K.J."/>
            <person name="Tettelin H."/>
            <person name="Glass J.I."/>
            <person name="Rusch D."/>
            <person name="Podicherti R."/>
            <person name="Tsui H.-C.T."/>
            <person name="Winkler M.E."/>
        </authorList>
    </citation>
    <scope>NUCLEOTIDE SEQUENCE</scope>
</reference>
<organism evidence="2">
    <name type="scientific">marine metagenome</name>
    <dbReference type="NCBI Taxonomy" id="408172"/>
    <lineage>
        <taxon>unclassified sequences</taxon>
        <taxon>metagenomes</taxon>
        <taxon>ecological metagenomes</taxon>
    </lineage>
</organism>
<dbReference type="AlphaFoldDB" id="A0A381ZZY1"/>
<keyword evidence="1" id="KW-0812">Transmembrane</keyword>
<gene>
    <name evidence="2" type="ORF">METZ01_LOCUS147385</name>
</gene>
<dbReference type="EMBL" id="UINC01023249">
    <property type="protein sequence ID" value="SVA94531.1"/>
    <property type="molecule type" value="Genomic_DNA"/>
</dbReference>